<dbReference type="PATRIC" id="fig|512565.3.peg.3702"/>
<evidence type="ECO:0000313" key="5">
    <source>
        <dbReference type="Proteomes" id="UP000007882"/>
    </source>
</evidence>
<dbReference type="InterPro" id="IPR036890">
    <property type="entry name" value="HATPase_C_sf"/>
</dbReference>
<dbReference type="Gene3D" id="3.30.565.10">
    <property type="entry name" value="Histidine kinase-like ATPase, C-terminal domain"/>
    <property type="match status" value="1"/>
</dbReference>
<feature type="domain" description="Histidine kinase/HSP90-like ATPase" evidence="3">
    <location>
        <begin position="32"/>
        <end position="142"/>
    </location>
</feature>
<dbReference type="CDD" id="cd16936">
    <property type="entry name" value="HATPase_RsbW-like"/>
    <property type="match status" value="1"/>
</dbReference>
<accession>I0H7E4</accession>
<dbReference type="eggNOG" id="COG2172">
    <property type="taxonomic scope" value="Bacteria"/>
</dbReference>
<dbReference type="AlphaFoldDB" id="I0H7E4"/>
<feature type="region of interest" description="Disordered" evidence="2">
    <location>
        <begin position="1"/>
        <end position="27"/>
    </location>
</feature>
<evidence type="ECO:0000259" key="3">
    <source>
        <dbReference type="Pfam" id="PF13581"/>
    </source>
</evidence>
<evidence type="ECO:0000256" key="1">
    <source>
        <dbReference type="ARBA" id="ARBA00022527"/>
    </source>
</evidence>
<keyword evidence="1" id="KW-0418">Kinase</keyword>
<dbReference type="RefSeq" id="WP_014443825.1">
    <property type="nucleotide sequence ID" value="NC_017093.1"/>
</dbReference>
<dbReference type="OrthoDB" id="3748385at2"/>
<keyword evidence="1" id="KW-0723">Serine/threonine-protein kinase</keyword>
<evidence type="ECO:0000256" key="2">
    <source>
        <dbReference type="SAM" id="MobiDB-lite"/>
    </source>
</evidence>
<name>I0H7E4_ACTM4</name>
<dbReference type="SUPFAM" id="SSF55874">
    <property type="entry name" value="ATPase domain of HSP90 chaperone/DNA topoisomerase II/histidine kinase"/>
    <property type="match status" value="1"/>
</dbReference>
<protein>
    <recommendedName>
        <fullName evidence="3">Histidine kinase/HSP90-like ATPase domain-containing protein</fullName>
    </recommendedName>
</protein>
<dbReference type="GO" id="GO:0004674">
    <property type="term" value="F:protein serine/threonine kinase activity"/>
    <property type="evidence" value="ECO:0007669"/>
    <property type="project" value="UniProtKB-KW"/>
</dbReference>
<dbReference type="InterPro" id="IPR050267">
    <property type="entry name" value="Anti-sigma-factor_SerPK"/>
</dbReference>
<dbReference type="Pfam" id="PF13581">
    <property type="entry name" value="HATPase_c_2"/>
    <property type="match status" value="1"/>
</dbReference>
<dbReference type="InterPro" id="IPR003594">
    <property type="entry name" value="HATPase_dom"/>
</dbReference>
<gene>
    <name evidence="4" type="ordered locus">AMIS_37110</name>
</gene>
<organism evidence="4 5">
    <name type="scientific">Actinoplanes missouriensis (strain ATCC 14538 / DSM 43046 / CBS 188.64 / JCM 3121 / NBRC 102363 / NCIMB 12654 / NRRL B-3342 / UNCC 431)</name>
    <dbReference type="NCBI Taxonomy" id="512565"/>
    <lineage>
        <taxon>Bacteria</taxon>
        <taxon>Bacillati</taxon>
        <taxon>Actinomycetota</taxon>
        <taxon>Actinomycetes</taxon>
        <taxon>Micromonosporales</taxon>
        <taxon>Micromonosporaceae</taxon>
        <taxon>Actinoplanes</taxon>
    </lineage>
</organism>
<proteinExistence type="predicted"/>
<dbReference type="PANTHER" id="PTHR35526:SF3">
    <property type="entry name" value="ANTI-SIGMA-F FACTOR RSBW"/>
    <property type="match status" value="1"/>
</dbReference>
<dbReference type="PANTHER" id="PTHR35526">
    <property type="entry name" value="ANTI-SIGMA-F FACTOR RSBW-RELATED"/>
    <property type="match status" value="1"/>
</dbReference>
<evidence type="ECO:0000313" key="4">
    <source>
        <dbReference type="EMBL" id="BAL88931.1"/>
    </source>
</evidence>
<dbReference type="EMBL" id="AP012319">
    <property type="protein sequence ID" value="BAL88931.1"/>
    <property type="molecule type" value="Genomic_DNA"/>
</dbReference>
<dbReference type="Proteomes" id="UP000007882">
    <property type="component" value="Chromosome"/>
</dbReference>
<keyword evidence="5" id="KW-1185">Reference proteome</keyword>
<reference evidence="4 5" key="1">
    <citation type="submission" date="2012-02" db="EMBL/GenBank/DDBJ databases">
        <title>Complete genome sequence of Actinoplanes missouriensis 431 (= NBRC 102363).</title>
        <authorList>
            <person name="Ohnishi Y."/>
            <person name="Ishikawa J."/>
            <person name="Sekine M."/>
            <person name="Hosoyama A."/>
            <person name="Harada T."/>
            <person name="Narita H."/>
            <person name="Hata T."/>
            <person name="Konno Y."/>
            <person name="Tutikane K."/>
            <person name="Fujita N."/>
            <person name="Horinouchi S."/>
            <person name="Hayakawa M."/>
        </authorList>
    </citation>
    <scope>NUCLEOTIDE SEQUENCE [LARGE SCALE GENOMIC DNA]</scope>
    <source>
        <strain evidence="5">ATCC 14538 / DSM 43046 / CBS 188.64 / JCM 3121 / NBRC 102363 / NCIMB 12654 / NRRL B-3342 / UNCC 431</strain>
    </source>
</reference>
<dbReference type="KEGG" id="ams:AMIS_37110"/>
<keyword evidence="1" id="KW-0808">Transferase</keyword>
<dbReference type="STRING" id="512565.AMIS_37110"/>
<dbReference type="HOGENOM" id="CLU_133205_1_0_11"/>
<sequence length="145" mass="15339">MPDTSGPGRSRPETGGPEAGVSGDRDGMSYAVPDDLRAVRAFVTERAHALGLAEARIDLLTLAVSELTTNTLQHTTGGGHIRVWVSDGRLVCDVVDQGTERPFGRAMPAAEAVRGRGLAIVERVCDAVYTTVVPEGTLVRICLDL</sequence>